<dbReference type="InterPro" id="IPR027417">
    <property type="entry name" value="P-loop_NTPase"/>
</dbReference>
<evidence type="ECO:0000256" key="10">
    <source>
        <dbReference type="ARBA" id="ARBA00040674"/>
    </source>
</evidence>
<dbReference type="InterPro" id="IPR052093">
    <property type="entry name" value="HR_Repair_Mediator"/>
</dbReference>
<dbReference type="CDD" id="cd19492">
    <property type="entry name" value="Rad51C"/>
    <property type="match status" value="1"/>
</dbReference>
<dbReference type="SUPFAM" id="SSF52540">
    <property type="entry name" value="P-loop containing nucleoside triphosphate hydrolases"/>
    <property type="match status" value="1"/>
</dbReference>
<sequence length="345" mass="38056">MEVMRMAISGTQRGKLISAGYTSLSSLSSVSPSLLAKDLNISEVEALEILKAASHSSRLDTSGGDHAILTGAQNAWEMLHEDSCVRITTSSADVDDILGGGISCKEVTEIGGIPGIGKTQFGIQLAINVQIPAHFGGLGGKAIYVDTEGSFMVERTLQIAEGCIEDMEKDKHFRQRDIRAVKEKLLPKDFLANIFHFRICSYTELIAMINHLDKWVSEHRDVKLVVIDSVTFYFRQDFEDMALRTRILGEMALKLMKLAKKFNLAVVLLNQAATKCAEGLYQLTLALGDSWSHASTNRIILFWKGEERCAYIDKSASLPSASAPYSITSEGIRNSITNCKRIRMM</sequence>
<keyword evidence="5" id="KW-0067">ATP-binding</keyword>
<evidence type="ECO:0000256" key="5">
    <source>
        <dbReference type="ARBA" id="ARBA00022840"/>
    </source>
</evidence>
<protein>
    <recommendedName>
        <fullName evidence="10">DNA repair protein RAD51 homolog 3</fullName>
    </recommendedName>
</protein>
<dbReference type="GO" id="GO:0005657">
    <property type="term" value="C:replication fork"/>
    <property type="evidence" value="ECO:0000318"/>
    <property type="project" value="GO_Central"/>
</dbReference>
<dbReference type="GO" id="GO:0000400">
    <property type="term" value="F:four-way junction DNA binding"/>
    <property type="evidence" value="ECO:0007669"/>
    <property type="project" value="TreeGrafter"/>
</dbReference>
<comment type="subcellular location">
    <subcellularLocation>
        <location evidence="1">Nucleus</location>
    </subcellularLocation>
</comment>
<dbReference type="Gene3D" id="3.40.50.300">
    <property type="entry name" value="P-loop containing nucleotide triphosphate hydrolases"/>
    <property type="match status" value="1"/>
</dbReference>
<keyword evidence="4" id="KW-0227">DNA damage</keyword>
<organism evidence="13 14">
    <name type="scientific">Spinacia oleracea</name>
    <name type="common">Spinach</name>
    <dbReference type="NCBI Taxonomy" id="3562"/>
    <lineage>
        <taxon>Eukaryota</taxon>
        <taxon>Viridiplantae</taxon>
        <taxon>Streptophyta</taxon>
        <taxon>Embryophyta</taxon>
        <taxon>Tracheophyta</taxon>
        <taxon>Spermatophyta</taxon>
        <taxon>Magnoliopsida</taxon>
        <taxon>eudicotyledons</taxon>
        <taxon>Gunneridae</taxon>
        <taxon>Pentapetalae</taxon>
        <taxon>Caryophyllales</taxon>
        <taxon>Chenopodiaceae</taxon>
        <taxon>Chenopodioideae</taxon>
        <taxon>Anserineae</taxon>
        <taxon>Spinacia</taxon>
    </lineage>
</organism>
<dbReference type="GO" id="GO:0033063">
    <property type="term" value="C:Rad51B-Rad51C-Rad51D-XRCC2 complex"/>
    <property type="evidence" value="ECO:0000318"/>
    <property type="project" value="GO_Central"/>
</dbReference>
<dbReference type="GO" id="GO:0008821">
    <property type="term" value="F:crossover junction DNA endonuclease activity"/>
    <property type="evidence" value="ECO:0007669"/>
    <property type="project" value="TreeGrafter"/>
</dbReference>
<dbReference type="Gene3D" id="1.10.150.20">
    <property type="entry name" value="5' to 3' exonuclease, C-terminal subdomain"/>
    <property type="match status" value="1"/>
</dbReference>
<dbReference type="PIRSF" id="PIRSF005856">
    <property type="entry name" value="Rad51"/>
    <property type="match status" value="1"/>
</dbReference>
<dbReference type="PANTHER" id="PTHR46239:SF1">
    <property type="entry name" value="DNA REPAIR PROTEIN RAD51 HOMOLOG 3"/>
    <property type="match status" value="1"/>
</dbReference>
<dbReference type="OrthoDB" id="1861185at2759"/>
<dbReference type="InterPro" id="IPR016467">
    <property type="entry name" value="DNA_recomb/repair_RecA-like"/>
</dbReference>
<evidence type="ECO:0000256" key="3">
    <source>
        <dbReference type="ARBA" id="ARBA00022741"/>
    </source>
</evidence>
<keyword evidence="3" id="KW-0547">Nucleotide-binding</keyword>
<name>A0A9R0KAB3_SPIOL</name>
<evidence type="ECO:0000256" key="4">
    <source>
        <dbReference type="ARBA" id="ARBA00022763"/>
    </source>
</evidence>
<gene>
    <name evidence="14" type="primary">LOC110803150</name>
</gene>
<evidence type="ECO:0000259" key="12">
    <source>
        <dbReference type="PROSITE" id="PS50162"/>
    </source>
</evidence>
<keyword evidence="9" id="KW-0539">Nucleus</keyword>
<dbReference type="AlphaFoldDB" id="A0A9R0KAB3"/>
<reference evidence="14" key="2">
    <citation type="submission" date="2025-08" db="UniProtKB">
        <authorList>
            <consortium name="RefSeq"/>
        </authorList>
    </citation>
    <scope>IDENTIFICATION</scope>
    <source>
        <tissue evidence="14">Leaf</tissue>
    </source>
</reference>
<evidence type="ECO:0000256" key="8">
    <source>
        <dbReference type="ARBA" id="ARBA00023204"/>
    </source>
</evidence>
<dbReference type="GO" id="GO:0033065">
    <property type="term" value="C:Rad51C-XRCC3 complex"/>
    <property type="evidence" value="ECO:0000318"/>
    <property type="project" value="GO_Central"/>
</dbReference>
<keyword evidence="7" id="KW-0233">DNA recombination</keyword>
<dbReference type="GO" id="GO:0000707">
    <property type="term" value="P:meiotic DNA recombinase assembly"/>
    <property type="evidence" value="ECO:0000318"/>
    <property type="project" value="GO_Central"/>
</dbReference>
<evidence type="ECO:0000313" key="14">
    <source>
        <dbReference type="RefSeq" id="XP_021864324.1"/>
    </source>
</evidence>
<dbReference type="GO" id="GO:0007131">
    <property type="term" value="P:reciprocal meiotic recombination"/>
    <property type="evidence" value="ECO:0000318"/>
    <property type="project" value="GO_Central"/>
</dbReference>
<evidence type="ECO:0000256" key="2">
    <source>
        <dbReference type="ARBA" id="ARBA00007095"/>
    </source>
</evidence>
<dbReference type="InterPro" id="IPR013632">
    <property type="entry name" value="Rad51_C"/>
</dbReference>
<dbReference type="PANTHER" id="PTHR46239">
    <property type="entry name" value="DNA REPAIR PROTEIN RAD51 HOMOLOG 3 RAD51C"/>
    <property type="match status" value="1"/>
</dbReference>
<dbReference type="KEGG" id="soe:110803150"/>
<dbReference type="Pfam" id="PF08423">
    <property type="entry name" value="Rad51"/>
    <property type="match status" value="2"/>
</dbReference>
<dbReference type="Proteomes" id="UP000813463">
    <property type="component" value="Chromosome 2"/>
</dbReference>
<evidence type="ECO:0000256" key="9">
    <source>
        <dbReference type="ARBA" id="ARBA00023242"/>
    </source>
</evidence>
<dbReference type="GeneID" id="110803150"/>
<reference evidence="13" key="1">
    <citation type="journal article" date="2021" name="Nat. Commun.">
        <title>Genomic analyses provide insights into spinach domestication and the genetic basis of agronomic traits.</title>
        <authorList>
            <person name="Cai X."/>
            <person name="Sun X."/>
            <person name="Xu C."/>
            <person name="Sun H."/>
            <person name="Wang X."/>
            <person name="Ge C."/>
            <person name="Zhang Z."/>
            <person name="Wang Q."/>
            <person name="Fei Z."/>
            <person name="Jiao C."/>
            <person name="Wang Q."/>
        </authorList>
    </citation>
    <scope>NUCLEOTIDE SEQUENCE [LARGE SCALE GENOMIC DNA]</scope>
    <source>
        <strain evidence="13">cv. Varoflay</strain>
    </source>
</reference>
<dbReference type="GO" id="GO:0005524">
    <property type="term" value="F:ATP binding"/>
    <property type="evidence" value="ECO:0007669"/>
    <property type="project" value="UniProtKB-KW"/>
</dbReference>
<evidence type="ECO:0000256" key="6">
    <source>
        <dbReference type="ARBA" id="ARBA00023125"/>
    </source>
</evidence>
<comment type="similarity">
    <text evidence="2">Belongs to the RecA family. RAD51 subfamily.</text>
</comment>
<dbReference type="RefSeq" id="XP_021864324.1">
    <property type="nucleotide sequence ID" value="XM_022008632.2"/>
</dbReference>
<evidence type="ECO:0000313" key="13">
    <source>
        <dbReference type="Proteomes" id="UP000813463"/>
    </source>
</evidence>
<evidence type="ECO:0000256" key="11">
    <source>
        <dbReference type="ARBA" id="ARBA00056000"/>
    </source>
</evidence>
<keyword evidence="6" id="KW-0238">DNA-binding</keyword>
<proteinExistence type="inferred from homology"/>
<dbReference type="PROSITE" id="PS50162">
    <property type="entry name" value="RECA_2"/>
    <property type="match status" value="1"/>
</dbReference>
<comment type="function">
    <text evidence="11">Involved in the homologous recombination repair (HRR) pathway of double-stranded DNA breaks arising during DNA replication or induced by DNA-damaging agents.</text>
</comment>
<keyword evidence="13" id="KW-1185">Reference proteome</keyword>
<dbReference type="GO" id="GO:0140664">
    <property type="term" value="F:ATP-dependent DNA damage sensor activity"/>
    <property type="evidence" value="ECO:0007669"/>
    <property type="project" value="InterPro"/>
</dbReference>
<accession>A0A9R0KAB3</accession>
<dbReference type="FunFam" id="3.40.50.300:FF:001318">
    <property type="entry name" value="DNA repair protein RAD51"/>
    <property type="match status" value="1"/>
</dbReference>
<evidence type="ECO:0000256" key="7">
    <source>
        <dbReference type="ARBA" id="ARBA00023172"/>
    </source>
</evidence>
<dbReference type="InterPro" id="IPR020588">
    <property type="entry name" value="RecA_ATP-bd"/>
</dbReference>
<feature type="domain" description="RecA family profile 1" evidence="12">
    <location>
        <begin position="83"/>
        <end position="272"/>
    </location>
</feature>
<keyword evidence="8" id="KW-0234">DNA repair</keyword>
<evidence type="ECO:0000256" key="1">
    <source>
        <dbReference type="ARBA" id="ARBA00004123"/>
    </source>
</evidence>